<dbReference type="VEuPathDB" id="FungiDB:M747DRAFT_362794"/>
<keyword evidence="4" id="KW-0732">Signal</keyword>
<feature type="binding site" evidence="3">
    <location>
        <begin position="78"/>
        <end position="79"/>
    </location>
    <ligand>
        <name>FAD</name>
        <dbReference type="ChEBI" id="CHEBI:57692"/>
    </ligand>
</feature>
<dbReference type="SUPFAM" id="SSF51905">
    <property type="entry name" value="FAD/NAD(P)-binding domain"/>
    <property type="match status" value="1"/>
</dbReference>
<dbReference type="GO" id="GO:0044550">
    <property type="term" value="P:secondary metabolite biosynthetic process"/>
    <property type="evidence" value="ECO:0007669"/>
    <property type="project" value="TreeGrafter"/>
</dbReference>
<dbReference type="GO" id="GO:0050660">
    <property type="term" value="F:flavin adenine dinucleotide binding"/>
    <property type="evidence" value="ECO:0007669"/>
    <property type="project" value="InterPro"/>
</dbReference>
<dbReference type="InterPro" id="IPR012132">
    <property type="entry name" value="GMC_OxRdtase"/>
</dbReference>
<dbReference type="Gene3D" id="3.30.560.10">
    <property type="entry name" value="Glucose Oxidase, domain 3"/>
    <property type="match status" value="1"/>
</dbReference>
<dbReference type="EMBL" id="BCMY01000003">
    <property type="protein sequence ID" value="GAQ38458.1"/>
    <property type="molecule type" value="Genomic_DNA"/>
</dbReference>
<evidence type="ECO:0000313" key="7">
    <source>
        <dbReference type="Proteomes" id="UP000068243"/>
    </source>
</evidence>
<reference evidence="7" key="1">
    <citation type="journal article" date="2016" name="Genome Announc.">
        <title>Draft genome sequence of Aspergillus niger strain An76.</title>
        <authorList>
            <person name="Gong W."/>
            <person name="Cheng Z."/>
            <person name="Zhang H."/>
            <person name="Liu L."/>
            <person name="Gao P."/>
            <person name="Wang L."/>
        </authorList>
    </citation>
    <scope>NUCLEOTIDE SEQUENCE [LARGE SCALE GENOMIC DNA]</scope>
    <source>
        <strain evidence="7">An76</strain>
    </source>
</reference>
<comment type="similarity">
    <text evidence="1">Belongs to the GMC oxidoreductase family.</text>
</comment>
<dbReference type="PANTHER" id="PTHR11552">
    <property type="entry name" value="GLUCOSE-METHANOL-CHOLINE GMC OXIDOREDUCTASE"/>
    <property type="match status" value="1"/>
</dbReference>
<evidence type="ECO:0000256" key="4">
    <source>
        <dbReference type="SAM" id="SignalP"/>
    </source>
</evidence>
<protein>
    <recommendedName>
        <fullName evidence="5">Glucose-methanol-choline oxidoreductase N-terminal domain-containing protein</fullName>
    </recommendedName>
</protein>
<dbReference type="GO" id="GO:0016614">
    <property type="term" value="F:oxidoreductase activity, acting on CH-OH group of donors"/>
    <property type="evidence" value="ECO:0007669"/>
    <property type="project" value="InterPro"/>
</dbReference>
<organism evidence="6 7">
    <name type="scientific">Aspergillus niger</name>
    <dbReference type="NCBI Taxonomy" id="5061"/>
    <lineage>
        <taxon>Eukaryota</taxon>
        <taxon>Fungi</taxon>
        <taxon>Dikarya</taxon>
        <taxon>Ascomycota</taxon>
        <taxon>Pezizomycotina</taxon>
        <taxon>Eurotiomycetes</taxon>
        <taxon>Eurotiomycetidae</taxon>
        <taxon>Eurotiales</taxon>
        <taxon>Aspergillaceae</taxon>
        <taxon>Aspergillus</taxon>
        <taxon>Aspergillus subgen. Circumdati</taxon>
    </lineage>
</organism>
<dbReference type="InterPro" id="IPR036188">
    <property type="entry name" value="FAD/NAD-bd_sf"/>
</dbReference>
<dbReference type="Proteomes" id="UP000068243">
    <property type="component" value="Unassembled WGS sequence"/>
</dbReference>
<accession>A0A100IBX8</accession>
<keyword evidence="3" id="KW-0285">Flavoprotein</keyword>
<gene>
    <name evidence="6" type="ORF">ABL_02668</name>
</gene>
<dbReference type="InterPro" id="IPR000172">
    <property type="entry name" value="GMC_OxRdtase_N"/>
</dbReference>
<dbReference type="Gene3D" id="3.50.50.60">
    <property type="entry name" value="FAD/NAD(P)-binding domain"/>
    <property type="match status" value="1"/>
</dbReference>
<feature type="domain" description="Glucose-methanol-choline oxidoreductase N-terminal" evidence="5">
    <location>
        <begin position="326"/>
        <end position="340"/>
    </location>
</feature>
<comment type="cofactor">
    <cofactor evidence="3">
        <name>FAD</name>
        <dbReference type="ChEBI" id="CHEBI:57692"/>
    </cofactor>
</comment>
<dbReference type="OrthoDB" id="269227at2759"/>
<dbReference type="VEuPathDB" id="FungiDB:ASPNIDRAFT2_1139560"/>
<evidence type="ECO:0000313" key="6">
    <source>
        <dbReference type="EMBL" id="GAQ38458.1"/>
    </source>
</evidence>
<dbReference type="OMA" id="GKRATTW"/>
<feature type="signal peptide" evidence="4">
    <location>
        <begin position="1"/>
        <end position="21"/>
    </location>
</feature>
<evidence type="ECO:0000256" key="1">
    <source>
        <dbReference type="ARBA" id="ARBA00010790"/>
    </source>
</evidence>
<dbReference type="PIRSF" id="PIRSF000137">
    <property type="entry name" value="Alcohol_oxidase"/>
    <property type="match status" value="1"/>
</dbReference>
<evidence type="ECO:0000259" key="5">
    <source>
        <dbReference type="PROSITE" id="PS00624"/>
    </source>
</evidence>
<feature type="chain" id="PRO_5007087311" description="Glucose-methanol-choline oxidoreductase N-terminal domain-containing protein" evidence="4">
    <location>
        <begin position="22"/>
        <end position="630"/>
    </location>
</feature>
<name>A0A100IBX8_ASPNG</name>
<keyword evidence="2" id="KW-0325">Glycoprotein</keyword>
<comment type="caution">
    <text evidence="6">The sequence shown here is derived from an EMBL/GenBank/DDBJ whole genome shotgun (WGS) entry which is preliminary data.</text>
</comment>
<proteinExistence type="inferred from homology"/>
<keyword evidence="3" id="KW-0274">FAD</keyword>
<dbReference type="PANTHER" id="PTHR11552:SF138">
    <property type="entry name" value="DEHYDROGENASE PKFF-RELATED"/>
    <property type="match status" value="1"/>
</dbReference>
<dbReference type="VEuPathDB" id="FungiDB:An18g00530"/>
<evidence type="ECO:0000256" key="2">
    <source>
        <dbReference type="ARBA" id="ARBA00023180"/>
    </source>
</evidence>
<dbReference type="AlphaFoldDB" id="A0A100IBX8"/>
<dbReference type="InterPro" id="IPR007867">
    <property type="entry name" value="GMC_OxRtase_C"/>
</dbReference>
<dbReference type="SUPFAM" id="SSF54373">
    <property type="entry name" value="FAD-linked reductases, C-terminal domain"/>
    <property type="match status" value="1"/>
</dbReference>
<evidence type="ECO:0000256" key="3">
    <source>
        <dbReference type="PIRSR" id="PIRSR000137-2"/>
    </source>
</evidence>
<dbReference type="Pfam" id="PF05199">
    <property type="entry name" value="GMC_oxred_C"/>
    <property type="match status" value="1"/>
</dbReference>
<dbReference type="VEuPathDB" id="FungiDB:ATCC64974_111350"/>
<sequence>MWCRILPVGLAFSFALSPVASSPYVYHRPQFQQYLGSEAQKNPPQPTEPYDYVIVGGGVTGLIAATRLAESYNVAVIERGGYYEEITGNLSEIPAYVEHWDNPKDPPRDSVEYSWQVPAYPQINNRNLTFTCGKMVGGSHGFSYFGYLRPSVGSLQKWADEVDDQSWTYQNTEKYFNMSVTFTPPNMTTRWVNATPEYDESSLQGKGPLGITYPRWAHPFGTWLRKGLDSMGVSHAMSFTTGELFGSSWVLDLINSTDGKRATTWTAYVKDKPHKHKLDIFTFTLADKILFDNKTATGVSVTRNLSESSPEMFTIKANKEVILAGGAILSPQLLMVSGVGPAEELNKWGITPVHKLPGVGQHMQDHIVVGVTYKVDVPTTSILLDNETRYQNEYLFNHNLTGMLVNPGPDYGVAYDIPHDLRNFSKDARADLNSLPKDWPEVVMVSFPMGYNWPNDANYASLMSIPMVVMSHGNITLNSTKMTDKPVVQPGWLTSETDLEVAVGALKYMRRVFKSPGMAQILTDGKEVAPGGTAVTFTELQNAVKSSFRSMHHPGCTLRMGRKDDPGAVVDSEGKVFGLNNVRVVDVSVFPFLPPSLPLATAFMVAEKITYHALSDARENNDHDELRLDL</sequence>
<dbReference type="PROSITE" id="PS00624">
    <property type="entry name" value="GMC_OXRED_2"/>
    <property type="match status" value="1"/>
</dbReference>
<dbReference type="Pfam" id="PF00732">
    <property type="entry name" value="GMC_oxred_N"/>
    <property type="match status" value="1"/>
</dbReference>